<protein>
    <recommendedName>
        <fullName evidence="1">Peptidase C39 domain-containing protein</fullName>
    </recommendedName>
</protein>
<dbReference type="EMBL" id="AP024169">
    <property type="protein sequence ID" value="BCN32808.1"/>
    <property type="molecule type" value="Genomic_DNA"/>
</dbReference>
<dbReference type="Proteomes" id="UP000595897">
    <property type="component" value="Chromosome"/>
</dbReference>
<dbReference type="GO" id="GO:0008233">
    <property type="term" value="F:peptidase activity"/>
    <property type="evidence" value="ECO:0007669"/>
    <property type="project" value="InterPro"/>
</dbReference>
<dbReference type="GO" id="GO:0005524">
    <property type="term" value="F:ATP binding"/>
    <property type="evidence" value="ECO:0007669"/>
    <property type="project" value="InterPro"/>
</dbReference>
<dbReference type="GO" id="GO:0006508">
    <property type="term" value="P:proteolysis"/>
    <property type="evidence" value="ECO:0007669"/>
    <property type="project" value="InterPro"/>
</dbReference>
<sequence length="845" mass="96942">MLKHVYRVIILVTVFIGALVYFESNIQGESVKKTKTIKMSEETFPILSIQSGDEVINQLHGYSSNIEANLIRESITPIGEERTLEAILDEKNYDIKKINYEVSEISDNKLLDSGSIAALEKNKGKKLAKIRLKAELERNTEYSLEITAVTNTSKKIHYYTRIKYIENSHLKENLDFIMNFHNSILDKKKASDMIIYLEPDVTRQNNSLAHVDINSSFELVSFKNLNPKVVGEIVPTIKETNADVSTIELKYKIETNKDKKKAYYNVKEMYRVRYTEGRMYLLNYDRTMESIFDINLSNLSSNKLKIGISNQNDFNITSSADNTKFAFVKDGCLWYYDLTNNKMVDVFSFADNKESDVRANYDQHNTRILGMDDNGDIDFMVYGYMNSGYYEGKIAIILYKYYSKENRIEEQVYIPVDIPYQLLKENLDCFSYVNRGKVFYFSIDQNIYSYNIVSGKLTEIASNINNNNLYFSKQGKFISWQDNNNAKKTKKIIIMDLETGKQNIIEANNNENIKILGTINANIIFGYAKTNDITTDVNGSTLVPLYKVEIVDIDGNSLMNYEKKGFYVINSTVKDNIIELSRVKKSSDKPSYEHVKSDYILNQAKTTKESFLVSKVSTDDLLEEAVIELPNTFTFNKYPQVSSTLNTVINDETALHLEETTRIEDKYYVNAMGEIIATYYNAGDAIKKADNQFGVVLNKMQKPIWERGEKDTRRSLSGITPVYVSENVNSITACLKMLLTYSRKEVDVSELKSSKESMYETLKDNIKENPINLTGASLDEALYYVSKGYPIIAMKDDEHAVLITAYDEFNITVIDPSRMETRKIGLNDASKIFEQEGNIFVSYYK</sequence>
<accession>A0A7R7IEK6</accession>
<dbReference type="Gene3D" id="3.90.70.10">
    <property type="entry name" value="Cysteine proteinases"/>
    <property type="match status" value="1"/>
</dbReference>
<dbReference type="AlphaFoldDB" id="A0A7R7IEK6"/>
<evidence type="ECO:0000313" key="3">
    <source>
        <dbReference type="Proteomes" id="UP000595897"/>
    </source>
</evidence>
<dbReference type="GO" id="GO:0016020">
    <property type="term" value="C:membrane"/>
    <property type="evidence" value="ECO:0007669"/>
    <property type="project" value="InterPro"/>
</dbReference>
<evidence type="ECO:0000313" key="2">
    <source>
        <dbReference type="EMBL" id="BCN32808.1"/>
    </source>
</evidence>
<dbReference type="KEGG" id="ahb:bsdtb5_41030"/>
<organism evidence="2 3">
    <name type="scientific">Anaeromicropila herbilytica</name>
    <dbReference type="NCBI Taxonomy" id="2785025"/>
    <lineage>
        <taxon>Bacteria</taxon>
        <taxon>Bacillati</taxon>
        <taxon>Bacillota</taxon>
        <taxon>Clostridia</taxon>
        <taxon>Lachnospirales</taxon>
        <taxon>Lachnospiraceae</taxon>
        <taxon>Anaeromicropila</taxon>
    </lineage>
</organism>
<dbReference type="RefSeq" id="WP_271713824.1">
    <property type="nucleotide sequence ID" value="NZ_AP024169.1"/>
</dbReference>
<feature type="domain" description="Peptidase C39" evidence="1">
    <location>
        <begin position="729"/>
        <end position="834"/>
    </location>
</feature>
<proteinExistence type="predicted"/>
<dbReference type="Pfam" id="PF03412">
    <property type="entry name" value="Peptidase_C39"/>
    <property type="match status" value="1"/>
</dbReference>
<evidence type="ECO:0000259" key="1">
    <source>
        <dbReference type="Pfam" id="PF03412"/>
    </source>
</evidence>
<keyword evidence="3" id="KW-1185">Reference proteome</keyword>
<gene>
    <name evidence="2" type="ORF">bsdtb5_41030</name>
</gene>
<dbReference type="SUPFAM" id="SSF82171">
    <property type="entry name" value="DPP6 N-terminal domain-like"/>
    <property type="match status" value="1"/>
</dbReference>
<dbReference type="InterPro" id="IPR005074">
    <property type="entry name" value="Peptidase_C39"/>
</dbReference>
<name>A0A7R7IEK6_9FIRM</name>
<reference evidence="2 3" key="1">
    <citation type="submission" date="2020-11" db="EMBL/GenBank/DDBJ databases">
        <title>Draft genome sequencing of a Lachnospiraceae strain isolated from anoxic soil subjected to BSD treatment.</title>
        <authorList>
            <person name="Uek A."/>
            <person name="Tonouchi A."/>
        </authorList>
    </citation>
    <scope>NUCLEOTIDE SEQUENCE [LARGE SCALE GENOMIC DNA]</scope>
    <source>
        <strain evidence="2 3">TB5</strain>
    </source>
</reference>